<dbReference type="PANTHER" id="PTHR27001:SF790">
    <property type="entry name" value="PROTEIN KINASE DOMAIN-CONTAINING PROTEIN"/>
    <property type="match status" value="1"/>
</dbReference>
<dbReference type="AlphaFoldDB" id="A0A1J4KAI4"/>
<dbReference type="EMBL" id="MLAK01000681">
    <property type="protein sequence ID" value="OHT07978.1"/>
    <property type="molecule type" value="Genomic_DNA"/>
</dbReference>
<dbReference type="InterPro" id="IPR011009">
    <property type="entry name" value="Kinase-like_dom_sf"/>
</dbReference>
<dbReference type="Proteomes" id="UP000179807">
    <property type="component" value="Unassembled WGS sequence"/>
</dbReference>
<keyword evidence="1" id="KW-0547">Nucleotide-binding</keyword>
<comment type="caution">
    <text evidence="4">The sequence shown here is derived from an EMBL/GenBank/DDBJ whole genome shotgun (WGS) entry which is preliminary data.</text>
</comment>
<keyword evidence="2" id="KW-0067">ATP-binding</keyword>
<dbReference type="Pfam" id="PF00069">
    <property type="entry name" value="Pkinase"/>
    <property type="match status" value="1"/>
</dbReference>
<proteinExistence type="predicted"/>
<dbReference type="OrthoDB" id="4062651at2759"/>
<dbReference type="SUPFAM" id="SSF56112">
    <property type="entry name" value="Protein kinase-like (PK-like)"/>
    <property type="match status" value="1"/>
</dbReference>
<dbReference type="VEuPathDB" id="TrichDB:TRFO_23678"/>
<dbReference type="Gene3D" id="1.10.510.10">
    <property type="entry name" value="Transferase(Phosphotransferase) domain 1"/>
    <property type="match status" value="1"/>
</dbReference>
<dbReference type="SMART" id="SM00220">
    <property type="entry name" value="S_TKc"/>
    <property type="match status" value="1"/>
</dbReference>
<evidence type="ECO:0000256" key="1">
    <source>
        <dbReference type="ARBA" id="ARBA00022741"/>
    </source>
</evidence>
<feature type="domain" description="Protein kinase" evidence="3">
    <location>
        <begin position="20"/>
        <end position="270"/>
    </location>
</feature>
<evidence type="ECO:0000313" key="4">
    <source>
        <dbReference type="EMBL" id="OHT07978.1"/>
    </source>
</evidence>
<dbReference type="InterPro" id="IPR000719">
    <property type="entry name" value="Prot_kinase_dom"/>
</dbReference>
<dbReference type="GeneID" id="94838000"/>
<sequence length="672" mass="79024">MKHERIKKLYPIKSYIKDYQQSPNPFYESNTSLFFESKRTKELLEEIKYNCESPTYAVKMLKIHPTQNYYQIYAQKENHIEHERKILQKNIHPAIIQILDYFPKSKNHLPLNIIPFYSRGSLDKQNGDLSNLIKMKLILGTISAIQFLHSRNIVHGQISPHHILLTYDYNPLLIDFSKSQIILQETHINNQITDFNSNDLFAEDIKNFGLLCNSLLDDKYLRSDNSNGFSILVNQCLNQNPKNRPNATTIFSSIIKCQEQTGKVETNNFYINPIFLIEHLDSNELENLNLYLKEILTVDVLEMCYLINQKRSEMIEKSSFLEQTEINPTEIQENIQNIQKEIEKCQVVIQQNEKIDTFSKKMNKEINNSRKNGILFTLNFLDPSKIILSQSSNDIYNILNINSNDGFLIEGKDSEGFIEFKFPFSFVLTEFTLTNHSFPKYCINSFILKSKTQELLNIENDPELTYPNSSKTFYIETDKYSQNSIPFDASDTYYFIKKTSKPSLIRNVKFNNFFTQYQNQRQFIDPKSSKSQFMNDEEITLDFHKLNVKLSSNAYSFDLFLNPEKSSTICTFKSKMENNYQWFQIELIDYSVFIEKYYIKLVGDSMMNDFHFYGSADGIKWIFIGQHQLLDLESVFVAHSNITLYPLKYFRLLNRDKVVFSRFEVYGRILAQ</sequence>
<dbReference type="GO" id="GO:0005524">
    <property type="term" value="F:ATP binding"/>
    <property type="evidence" value="ECO:0007669"/>
    <property type="project" value="UniProtKB-KW"/>
</dbReference>
<reference evidence="4" key="1">
    <citation type="submission" date="2016-10" db="EMBL/GenBank/DDBJ databases">
        <authorList>
            <person name="Benchimol M."/>
            <person name="Almeida L.G."/>
            <person name="Vasconcelos A.T."/>
            <person name="Perreira-Neves A."/>
            <person name="Rosa I.A."/>
            <person name="Tasca T."/>
            <person name="Bogo M.R."/>
            <person name="de Souza W."/>
        </authorList>
    </citation>
    <scope>NUCLEOTIDE SEQUENCE [LARGE SCALE GENOMIC DNA]</scope>
    <source>
        <strain evidence="4">K</strain>
    </source>
</reference>
<dbReference type="GO" id="GO:0004672">
    <property type="term" value="F:protein kinase activity"/>
    <property type="evidence" value="ECO:0007669"/>
    <property type="project" value="InterPro"/>
</dbReference>
<evidence type="ECO:0000259" key="3">
    <source>
        <dbReference type="PROSITE" id="PS50011"/>
    </source>
</evidence>
<dbReference type="GO" id="GO:0005886">
    <property type="term" value="C:plasma membrane"/>
    <property type="evidence" value="ECO:0007669"/>
    <property type="project" value="TreeGrafter"/>
</dbReference>
<gene>
    <name evidence="4" type="ORF">TRFO_23678</name>
</gene>
<evidence type="ECO:0000313" key="5">
    <source>
        <dbReference type="Proteomes" id="UP000179807"/>
    </source>
</evidence>
<dbReference type="PROSITE" id="PS50011">
    <property type="entry name" value="PROTEIN_KINASE_DOM"/>
    <property type="match status" value="1"/>
</dbReference>
<dbReference type="PANTHER" id="PTHR27001">
    <property type="entry name" value="OS01G0253100 PROTEIN"/>
    <property type="match status" value="1"/>
</dbReference>
<dbReference type="RefSeq" id="XP_068361114.1">
    <property type="nucleotide sequence ID" value="XM_068503296.1"/>
</dbReference>
<accession>A0A1J4KAI4</accession>
<protein>
    <recommendedName>
        <fullName evidence="3">Protein kinase domain-containing protein</fullName>
    </recommendedName>
</protein>
<organism evidence="4 5">
    <name type="scientific">Tritrichomonas foetus</name>
    <dbReference type="NCBI Taxonomy" id="1144522"/>
    <lineage>
        <taxon>Eukaryota</taxon>
        <taxon>Metamonada</taxon>
        <taxon>Parabasalia</taxon>
        <taxon>Tritrichomonadida</taxon>
        <taxon>Tritrichomonadidae</taxon>
        <taxon>Tritrichomonas</taxon>
    </lineage>
</organism>
<keyword evidence="5" id="KW-1185">Reference proteome</keyword>
<name>A0A1J4KAI4_9EUKA</name>
<evidence type="ECO:0000256" key="2">
    <source>
        <dbReference type="ARBA" id="ARBA00022840"/>
    </source>
</evidence>